<accession>A0A3A3YZW6</accession>
<dbReference type="RefSeq" id="WP_119948409.1">
    <property type="nucleotide sequence ID" value="NZ_QZEZ01000001.1"/>
</dbReference>
<gene>
    <name evidence="1" type="ORF">D5H78_00215</name>
</gene>
<protein>
    <recommendedName>
        <fullName evidence="3">Glycosyltransferase family 9 protein</fullName>
    </recommendedName>
</protein>
<name>A0A3A3YZW6_9ACTN</name>
<dbReference type="OrthoDB" id="3659815at2"/>
<dbReference type="AlphaFoldDB" id="A0A3A3YZW6"/>
<reference evidence="1 2" key="1">
    <citation type="submission" date="2018-09" db="EMBL/GenBank/DDBJ databases">
        <title>YIM 75000 draft genome.</title>
        <authorList>
            <person name="Tang S."/>
            <person name="Feng Y."/>
        </authorList>
    </citation>
    <scope>NUCLEOTIDE SEQUENCE [LARGE SCALE GENOMIC DNA]</scope>
    <source>
        <strain evidence="1 2">YIM 75000</strain>
    </source>
</reference>
<proteinExistence type="predicted"/>
<comment type="caution">
    <text evidence="1">The sequence shown here is derived from an EMBL/GenBank/DDBJ whole genome shotgun (WGS) entry which is preliminary data.</text>
</comment>
<evidence type="ECO:0000313" key="1">
    <source>
        <dbReference type="EMBL" id="RJK97510.1"/>
    </source>
</evidence>
<sequence length="386" mass="41784">MTDGATVLVDFFYAQPVGHAVEALHHALAVQRADPSRRVSVLLNAATPVELASCCPWLDRAYAVRSPFLEPAPDALAALAHVPRDWDWVLDDPRRHQPVQRESFAGMVDHYAASDAWLRPREGRRPLGYPPPSRSRHEPLRLELPAAARAAAAGRLPGRGGPLVALLPAGSGPAAQYPSARSWGLVLDALREALPGLGVVLVGRRVRDERTSTGMPAADLARLAAHPAVVADVLDVPLLEQLAAVQRCGLLLSPHSGFGMAAMAVGTPWLTLSGGRWFEWWFDHVPFRSVVPDVRRFPAYSQFGAEATVPDGDGGERVPSMVRERVQADLHRVVAAADELLRGAVPYERCLDDYVRDLVAAHGGDASALWSFDDVHREHLPGRLGG</sequence>
<dbReference type="EMBL" id="QZEZ01000001">
    <property type="protein sequence ID" value="RJK97510.1"/>
    <property type="molecule type" value="Genomic_DNA"/>
</dbReference>
<dbReference type="Proteomes" id="UP000265614">
    <property type="component" value="Unassembled WGS sequence"/>
</dbReference>
<dbReference type="Gene3D" id="3.40.50.2000">
    <property type="entry name" value="Glycogen Phosphorylase B"/>
    <property type="match status" value="1"/>
</dbReference>
<evidence type="ECO:0008006" key="3">
    <source>
        <dbReference type="Google" id="ProtNLM"/>
    </source>
</evidence>
<organism evidence="1 2">
    <name type="scientific">Vallicoccus soli</name>
    <dbReference type="NCBI Taxonomy" id="2339232"/>
    <lineage>
        <taxon>Bacteria</taxon>
        <taxon>Bacillati</taxon>
        <taxon>Actinomycetota</taxon>
        <taxon>Actinomycetes</taxon>
        <taxon>Motilibacterales</taxon>
        <taxon>Vallicoccaceae</taxon>
        <taxon>Vallicoccus</taxon>
    </lineage>
</organism>
<evidence type="ECO:0000313" key="2">
    <source>
        <dbReference type="Proteomes" id="UP000265614"/>
    </source>
</evidence>
<keyword evidence="2" id="KW-1185">Reference proteome</keyword>
<dbReference type="SUPFAM" id="SSF53756">
    <property type="entry name" value="UDP-Glycosyltransferase/glycogen phosphorylase"/>
    <property type="match status" value="1"/>
</dbReference>